<dbReference type="Proteomes" id="UP000651475">
    <property type="component" value="Unassembled WGS sequence"/>
</dbReference>
<dbReference type="Gene3D" id="2.120.10.10">
    <property type="match status" value="1"/>
</dbReference>
<dbReference type="CDD" id="cd15482">
    <property type="entry name" value="Sialidase_non-viral"/>
    <property type="match status" value="1"/>
</dbReference>
<dbReference type="PANTHER" id="PTHR43752">
    <property type="entry name" value="BNR/ASP-BOX REPEAT FAMILY PROTEIN"/>
    <property type="match status" value="1"/>
</dbReference>
<dbReference type="InterPro" id="IPR036278">
    <property type="entry name" value="Sialidase_sf"/>
</dbReference>
<evidence type="ECO:0000259" key="1">
    <source>
        <dbReference type="Pfam" id="PF13088"/>
    </source>
</evidence>
<feature type="domain" description="Sialidase" evidence="1">
    <location>
        <begin position="71"/>
        <end position="334"/>
    </location>
</feature>
<comment type="caution">
    <text evidence="2">The sequence shown here is derived from an EMBL/GenBank/DDBJ whole genome shotgun (WGS) entry which is preliminary data.</text>
</comment>
<evidence type="ECO:0000313" key="3">
    <source>
        <dbReference type="Proteomes" id="UP000651475"/>
    </source>
</evidence>
<organism evidence="2 3">
    <name type="scientific">Parabacteroides hominis</name>
    <dbReference type="NCBI Taxonomy" id="2763057"/>
    <lineage>
        <taxon>Bacteria</taxon>
        <taxon>Pseudomonadati</taxon>
        <taxon>Bacteroidota</taxon>
        <taxon>Bacteroidia</taxon>
        <taxon>Bacteroidales</taxon>
        <taxon>Tannerellaceae</taxon>
        <taxon>Parabacteroides</taxon>
    </lineage>
</organism>
<evidence type="ECO:0000313" key="2">
    <source>
        <dbReference type="EMBL" id="MBC5631261.1"/>
    </source>
</evidence>
<dbReference type="SUPFAM" id="SSF50939">
    <property type="entry name" value="Sialidases"/>
    <property type="match status" value="1"/>
</dbReference>
<reference evidence="2 3" key="1">
    <citation type="submission" date="2020-08" db="EMBL/GenBank/DDBJ databases">
        <title>Genome public.</title>
        <authorList>
            <person name="Liu C."/>
            <person name="Sun Q."/>
        </authorList>
    </citation>
    <scope>NUCLEOTIDE SEQUENCE [LARGE SCALE GENOMIC DNA]</scope>
    <source>
        <strain evidence="2 3">NSJ-79</strain>
    </source>
</reference>
<accession>A0ABR7DII7</accession>
<protein>
    <submittedName>
        <fullName evidence="2">Exo-alpha-sialidase</fullName>
    </submittedName>
</protein>
<dbReference type="PANTHER" id="PTHR43752:SF2">
    <property type="entry name" value="BNR_ASP-BOX REPEAT FAMILY PROTEIN"/>
    <property type="match status" value="1"/>
</dbReference>
<gene>
    <name evidence="2" type="ORF">H8S65_00510</name>
</gene>
<name>A0ABR7DII7_9BACT</name>
<dbReference type="Pfam" id="PF13088">
    <property type="entry name" value="BNR_2"/>
    <property type="match status" value="1"/>
</dbReference>
<keyword evidence="3" id="KW-1185">Reference proteome</keyword>
<dbReference type="EMBL" id="JACOOJ010000001">
    <property type="protein sequence ID" value="MBC5631261.1"/>
    <property type="molecule type" value="Genomic_DNA"/>
</dbReference>
<dbReference type="RefSeq" id="WP_186928009.1">
    <property type="nucleotide sequence ID" value="NZ_JACOOJ010000001.1"/>
</dbReference>
<proteinExistence type="predicted"/>
<sequence length="367" mass="41028">MGRVGYYYGIGVFLLLLFSRCSSDVVEEEILPYAFKSSTLFVESSLDIPRRSEGDILLLADGGLLLVYTKFVGGYEDHNYAVLVKRISTDKGQTWSDEMEFIDQKGRLNVMSASLLQLKEGGLALFYLVKNSNRDCYPVVRFSADNGDSWSEPTACISPGSGYYIMNNSRAIQLSTGRIVIPVSQHIVDKNETFSESGIIFCCYSDDGGKTWYKGKSFVSPNRSLVLQEPGIVELSDGKILMYIRTNSGYQYYSYSENRGYSWGKLSQSSLESPLAPALIERNPYTKALVVVWNKSKSERMPLCIATSTDEGVTWGHKALLEKLNGYFACYPAIEFLSADEALVLYSISEKEQWGLGSLKLVHVKSY</sequence>
<dbReference type="InterPro" id="IPR011040">
    <property type="entry name" value="Sialidase"/>
</dbReference>